<dbReference type="RefSeq" id="WP_167184802.1">
    <property type="nucleotide sequence ID" value="NZ_JAAONZ010000004.1"/>
</dbReference>
<sequence>MEGQIHQASTPIEIADNNGNRYFVSSHYPADLTEGTLPKEISTIGEYTKFMANLPGKDKEHLVKSLAKSYHKTAETLICQGELKIFPIPKNHAAADHKAPKADDEIGITRGKAYSQSGYDGKSNALKQHEAGQQKISHLASGPTPPKTKLSNTQAKRTSNEDNKHSDKAATASTPCQGDPISMVSGEELLPLTDFVLPGPIPFRWERTYRTSNPGNLGLGHGWTHPLCERLTLEDGFVFYHTLEGRAVRFVQPNIGNSRRNRSEKMTLHRQSEHSYQIYQKHEPRRTFRADGISQHLPLAELRDDFSNSINIDYLNGKPNKLITSWGRTLEFRHDDQGHIVDIHSAHGSQDVPTLLSRYAYDEQNDLIEAQDQSGSSERYHYDNHIIVQRSTQAGVNFLFEWDQHTPDARCQRQWADNGAYNYRFKWQPKRKISYATDGNGKTRQYHFDENGKVVKEVDPEGGITKRLYDSYGHLCSETTPNAQTTYYRYDSLGNITRITDPLNQSTRIRYNSQGLPALITDALGNHWQRRYNAQGLLTETRDPVGNTWRYDYNERGQLETLTDPEGGKRQLEWNSQFELLSQTDPDGRKTEYSYDHWSRVNSVTDPAGQTTHYEYDNAGRITQVTDSKGDVTSLRYNEAGQVTHHTDASGRTTEYRYSGFSQVEERLDPNGQTFRYQYDQERNLIGLINEKGEQYQLKYDGNERLIEEIGFDGRQQQYRYDAAGHLIEHRDMDVITQFQRDPLGRLLRKSNNSGDVADFHYDALGRLTAANNQDAFVRFQYDASGRLVAEHCDNDVSYNSHSLNHQYDKRGWRIGTSSDDQHIRYQHTPGGQLYGVDHNGKPVIRCEYDQTGRLSQRTQGSLTSHYDYDPMGRLVQQRVNGQAKDDPVIQRDYKYNAAGNLAQIEDLLRGLTHYHYDGNDQLTQVDGAIKEAFDFDPAGNLLKSNDGEAQYDQGNQLRLHGDRHFSYDKRGNLIQENRGKQQSLQANYQYNGWNQLTSVEKDGFKTYYQYDALGRRIGKTVTHMKSKQQKKTTFLWNGDVLWSETNHTPKGTQSQHYLFEPNSFRPLALIKDDQIHHYHLDHLGTPQELTDACGTIVWQAQYKAYGQLAGFADKPGISNPLRFQGQYFDSETGLHYNRHRYYDPSVGRFIHQDPVGLLGGANNYRYAPNPVGWVDPFGLTCKETIVTYRGDGRSSATIFEEGFQAKGTALDLEVYASTNQPSAYVSTSKNPEVAIDFATVYGTKDGIIYSVRSANGIDVNKELGSKSPFPEEEEIAIQGGVKPEQILGATPVNADGSYVGYTTLNPKTY</sequence>
<organism evidence="6 7">
    <name type="scientific">Pseudomaricurvus hydrocarbonicus</name>
    <dbReference type="NCBI Taxonomy" id="1470433"/>
    <lineage>
        <taxon>Bacteria</taxon>
        <taxon>Pseudomonadati</taxon>
        <taxon>Pseudomonadota</taxon>
        <taxon>Gammaproteobacteria</taxon>
        <taxon>Cellvibrionales</taxon>
        <taxon>Cellvibrionaceae</taxon>
        <taxon>Pseudomaricurvus</taxon>
    </lineage>
</organism>
<dbReference type="Pfam" id="PF22596">
    <property type="entry name" value="Scabin-like"/>
    <property type="match status" value="1"/>
</dbReference>
<feature type="domain" description="Pierisin-like" evidence="4">
    <location>
        <begin position="1189"/>
        <end position="1300"/>
    </location>
</feature>
<dbReference type="NCBIfam" id="TIGR03696">
    <property type="entry name" value="Rhs_assc_core"/>
    <property type="match status" value="1"/>
</dbReference>
<feature type="domain" description="DUF6531" evidence="3">
    <location>
        <begin position="178"/>
        <end position="250"/>
    </location>
</feature>
<dbReference type="EMBL" id="JAAONZ010000004">
    <property type="protein sequence ID" value="NHO65615.1"/>
    <property type="molecule type" value="Genomic_DNA"/>
</dbReference>
<evidence type="ECO:0000313" key="6">
    <source>
        <dbReference type="EMBL" id="NHO65615.1"/>
    </source>
</evidence>
<reference evidence="6" key="1">
    <citation type="submission" date="2020-03" db="EMBL/GenBank/DDBJ databases">
        <authorList>
            <person name="Guo F."/>
        </authorList>
    </citation>
    <scope>NUCLEOTIDE SEQUENCE</scope>
    <source>
        <strain evidence="6">JCM 30134</strain>
    </source>
</reference>
<dbReference type="Gene3D" id="3.90.210.10">
    <property type="entry name" value="Heat-Labile Enterotoxin, subunit A"/>
    <property type="match status" value="1"/>
</dbReference>
<dbReference type="SUPFAM" id="SSF69304">
    <property type="entry name" value="Tricorn protease N-terminal domain"/>
    <property type="match status" value="1"/>
</dbReference>
<evidence type="ECO:0000313" key="7">
    <source>
        <dbReference type="Proteomes" id="UP000787472"/>
    </source>
</evidence>
<dbReference type="PRINTS" id="PR00394">
    <property type="entry name" value="RHSPROTEIN"/>
</dbReference>
<dbReference type="InterPro" id="IPR022385">
    <property type="entry name" value="Rhs_assc_core"/>
</dbReference>
<dbReference type="NCBIfam" id="TIGR01643">
    <property type="entry name" value="YD_repeat_2x"/>
    <property type="match status" value="11"/>
</dbReference>
<keyword evidence="7" id="KW-1185">Reference proteome</keyword>
<dbReference type="InterPro" id="IPR006530">
    <property type="entry name" value="YD"/>
</dbReference>
<dbReference type="Pfam" id="PF05593">
    <property type="entry name" value="RHS_repeat"/>
    <property type="match status" value="1"/>
</dbReference>
<dbReference type="Proteomes" id="UP000787472">
    <property type="component" value="Unassembled WGS sequence"/>
</dbReference>
<dbReference type="Pfam" id="PF25023">
    <property type="entry name" value="TEN_YD-shell"/>
    <property type="match status" value="3"/>
</dbReference>
<feature type="domain" description="Teneurin-like YD-shell" evidence="5">
    <location>
        <begin position="652"/>
        <end position="790"/>
    </location>
</feature>
<dbReference type="PANTHER" id="PTHR32305:SF15">
    <property type="entry name" value="PROTEIN RHSA-RELATED"/>
    <property type="match status" value="1"/>
</dbReference>
<evidence type="ECO:0000256" key="2">
    <source>
        <dbReference type="SAM" id="MobiDB-lite"/>
    </source>
</evidence>
<dbReference type="InterPro" id="IPR045351">
    <property type="entry name" value="DUF6531"/>
</dbReference>
<dbReference type="Pfam" id="PF20148">
    <property type="entry name" value="DUF6531"/>
    <property type="match status" value="1"/>
</dbReference>
<dbReference type="InterPro" id="IPR054695">
    <property type="entry name" value="Pierisin-like_dom"/>
</dbReference>
<evidence type="ECO:0000259" key="5">
    <source>
        <dbReference type="Pfam" id="PF25023"/>
    </source>
</evidence>
<accession>A0A9E5MM72</accession>
<feature type="domain" description="Teneurin-like YD-shell" evidence="5">
    <location>
        <begin position="891"/>
        <end position="1154"/>
    </location>
</feature>
<proteinExistence type="predicted"/>
<name>A0A9E5MM72_9GAMM</name>
<feature type="domain" description="Teneurin-like YD-shell" evidence="5">
    <location>
        <begin position="446"/>
        <end position="573"/>
    </location>
</feature>
<feature type="region of interest" description="Disordered" evidence="2">
    <location>
        <begin position="129"/>
        <end position="180"/>
    </location>
</feature>
<evidence type="ECO:0000259" key="4">
    <source>
        <dbReference type="Pfam" id="PF22596"/>
    </source>
</evidence>
<dbReference type="InterPro" id="IPR056823">
    <property type="entry name" value="TEN-like_YD-shell"/>
</dbReference>
<dbReference type="InterPro" id="IPR050708">
    <property type="entry name" value="T6SS_VgrG/RHS"/>
</dbReference>
<keyword evidence="1" id="KW-0677">Repeat</keyword>
<comment type="caution">
    <text evidence="6">The sequence shown here is derived from an EMBL/GenBank/DDBJ whole genome shotgun (WGS) entry which is preliminary data.</text>
</comment>
<evidence type="ECO:0000259" key="3">
    <source>
        <dbReference type="Pfam" id="PF20148"/>
    </source>
</evidence>
<dbReference type="Gene3D" id="2.180.10.10">
    <property type="entry name" value="RHS repeat-associated core"/>
    <property type="match status" value="3"/>
</dbReference>
<feature type="compositionally biased region" description="Basic and acidic residues" evidence="2">
    <location>
        <begin position="158"/>
        <end position="168"/>
    </location>
</feature>
<protein>
    <submittedName>
        <fullName evidence="6">RHS repeat protein</fullName>
    </submittedName>
</protein>
<gene>
    <name evidence="6" type="ORF">G8770_08690</name>
</gene>
<dbReference type="InterPro" id="IPR031325">
    <property type="entry name" value="RHS_repeat"/>
</dbReference>
<dbReference type="SUPFAM" id="SSF56399">
    <property type="entry name" value="ADP-ribosylation"/>
    <property type="match status" value="1"/>
</dbReference>
<dbReference type="PANTHER" id="PTHR32305">
    <property type="match status" value="1"/>
</dbReference>
<evidence type="ECO:0000256" key="1">
    <source>
        <dbReference type="ARBA" id="ARBA00022737"/>
    </source>
</evidence>